<feature type="chain" id="PRO_5046948647" evidence="2">
    <location>
        <begin position="21"/>
        <end position="99"/>
    </location>
</feature>
<name>A0ABV6IL96_9PROT</name>
<sequence length="99" mass="10470">MRRLALAALLIAASLAPAGAQSPAQRQAQQEVARDQARDRVGDVARDLETGGRGGSPALVEDMNRDRPGLTPERLSTPGITSRSTQESGVPLLSDNPQR</sequence>
<protein>
    <submittedName>
        <fullName evidence="3">Uncharacterized protein</fullName>
    </submittedName>
</protein>
<feature type="signal peptide" evidence="2">
    <location>
        <begin position="1"/>
        <end position="20"/>
    </location>
</feature>
<keyword evidence="2" id="KW-0732">Signal</keyword>
<organism evidence="3 4">
    <name type="scientific">Muricoccus vinaceus</name>
    <dbReference type="NCBI Taxonomy" id="424704"/>
    <lineage>
        <taxon>Bacteria</taxon>
        <taxon>Pseudomonadati</taxon>
        <taxon>Pseudomonadota</taxon>
        <taxon>Alphaproteobacteria</taxon>
        <taxon>Acetobacterales</taxon>
        <taxon>Roseomonadaceae</taxon>
        <taxon>Muricoccus</taxon>
    </lineage>
</organism>
<feature type="compositionally biased region" description="Low complexity" evidence="1">
    <location>
        <begin position="15"/>
        <end position="25"/>
    </location>
</feature>
<proteinExistence type="predicted"/>
<dbReference type="Proteomes" id="UP001589789">
    <property type="component" value="Unassembled WGS sequence"/>
</dbReference>
<dbReference type="RefSeq" id="WP_377048013.1">
    <property type="nucleotide sequence ID" value="NZ_JBHLVZ010000001.1"/>
</dbReference>
<reference evidence="3 4" key="1">
    <citation type="submission" date="2024-09" db="EMBL/GenBank/DDBJ databases">
        <authorList>
            <person name="Sun Q."/>
            <person name="Mori K."/>
        </authorList>
    </citation>
    <scope>NUCLEOTIDE SEQUENCE [LARGE SCALE GENOMIC DNA]</scope>
    <source>
        <strain evidence="3 4">CCM 7468</strain>
    </source>
</reference>
<gene>
    <name evidence="3" type="ORF">ACFFIC_00355</name>
</gene>
<accession>A0ABV6IL96</accession>
<evidence type="ECO:0000313" key="3">
    <source>
        <dbReference type="EMBL" id="MFC0383999.1"/>
    </source>
</evidence>
<dbReference type="EMBL" id="JBHLVZ010000001">
    <property type="protein sequence ID" value="MFC0383999.1"/>
    <property type="molecule type" value="Genomic_DNA"/>
</dbReference>
<comment type="caution">
    <text evidence="3">The sequence shown here is derived from an EMBL/GenBank/DDBJ whole genome shotgun (WGS) entry which is preliminary data.</text>
</comment>
<feature type="region of interest" description="Disordered" evidence="1">
    <location>
        <begin position="15"/>
        <end position="99"/>
    </location>
</feature>
<keyword evidence="4" id="KW-1185">Reference proteome</keyword>
<feature type="compositionally biased region" description="Polar residues" evidence="1">
    <location>
        <begin position="78"/>
        <end position="88"/>
    </location>
</feature>
<evidence type="ECO:0000256" key="2">
    <source>
        <dbReference type="SAM" id="SignalP"/>
    </source>
</evidence>
<feature type="compositionally biased region" description="Basic and acidic residues" evidence="1">
    <location>
        <begin position="32"/>
        <end position="50"/>
    </location>
</feature>
<evidence type="ECO:0000256" key="1">
    <source>
        <dbReference type="SAM" id="MobiDB-lite"/>
    </source>
</evidence>
<evidence type="ECO:0000313" key="4">
    <source>
        <dbReference type="Proteomes" id="UP001589789"/>
    </source>
</evidence>